<feature type="transmembrane region" description="Helical" evidence="1">
    <location>
        <begin position="34"/>
        <end position="56"/>
    </location>
</feature>
<name>A0A9D1DF72_9FIRM</name>
<dbReference type="EMBL" id="DVGZ01000109">
    <property type="protein sequence ID" value="HIR47957.1"/>
    <property type="molecule type" value="Genomic_DNA"/>
</dbReference>
<gene>
    <name evidence="2" type="ORF">IAB89_09960</name>
</gene>
<dbReference type="InterPro" id="IPR005325">
    <property type="entry name" value="DUF308_memb"/>
</dbReference>
<dbReference type="GO" id="GO:0005886">
    <property type="term" value="C:plasma membrane"/>
    <property type="evidence" value="ECO:0007669"/>
    <property type="project" value="TreeGrafter"/>
</dbReference>
<comment type="caution">
    <text evidence="2">The sequence shown here is derived from an EMBL/GenBank/DDBJ whole genome shotgun (WGS) entry which is preliminary data.</text>
</comment>
<dbReference type="Pfam" id="PF03729">
    <property type="entry name" value="DUF308"/>
    <property type="match status" value="2"/>
</dbReference>
<feature type="transmembrane region" description="Helical" evidence="1">
    <location>
        <begin position="120"/>
        <end position="140"/>
    </location>
</feature>
<dbReference type="PANTHER" id="PTHR34989">
    <property type="entry name" value="PROTEIN HDED"/>
    <property type="match status" value="1"/>
</dbReference>
<feature type="transmembrane region" description="Helical" evidence="1">
    <location>
        <begin position="91"/>
        <end position="108"/>
    </location>
</feature>
<dbReference type="InterPro" id="IPR052712">
    <property type="entry name" value="Acid_resist_chaperone_HdeD"/>
</dbReference>
<evidence type="ECO:0000313" key="2">
    <source>
        <dbReference type="EMBL" id="HIR47957.1"/>
    </source>
</evidence>
<dbReference type="PANTHER" id="PTHR34989:SF1">
    <property type="entry name" value="PROTEIN HDED"/>
    <property type="match status" value="1"/>
</dbReference>
<keyword evidence="1" id="KW-1133">Transmembrane helix</keyword>
<proteinExistence type="predicted"/>
<protein>
    <submittedName>
        <fullName evidence="2">DUF308 domain-containing protein</fullName>
    </submittedName>
</protein>
<reference evidence="2" key="2">
    <citation type="journal article" date="2021" name="PeerJ">
        <title>Extensive microbial diversity within the chicken gut microbiome revealed by metagenomics and culture.</title>
        <authorList>
            <person name="Gilroy R."/>
            <person name="Ravi A."/>
            <person name="Getino M."/>
            <person name="Pursley I."/>
            <person name="Horton D.L."/>
            <person name="Alikhan N.F."/>
            <person name="Baker D."/>
            <person name="Gharbi K."/>
            <person name="Hall N."/>
            <person name="Watson M."/>
            <person name="Adriaenssens E.M."/>
            <person name="Foster-Nyarko E."/>
            <person name="Jarju S."/>
            <person name="Secka A."/>
            <person name="Antonio M."/>
            <person name="Oren A."/>
            <person name="Chaudhuri R.R."/>
            <person name="La Ragione R."/>
            <person name="Hildebrand F."/>
            <person name="Pallen M.J."/>
        </authorList>
    </citation>
    <scope>NUCLEOTIDE SEQUENCE</scope>
    <source>
        <strain evidence="2">ChiSxjej1B13-7958</strain>
    </source>
</reference>
<feature type="transmembrane region" description="Helical" evidence="1">
    <location>
        <begin position="68"/>
        <end position="85"/>
    </location>
</feature>
<dbReference type="Proteomes" id="UP000824242">
    <property type="component" value="Unassembled WGS sequence"/>
</dbReference>
<accession>A0A9D1DF72</accession>
<keyword evidence="1" id="KW-0472">Membrane</keyword>
<dbReference type="AlphaFoldDB" id="A0A9D1DF72"/>
<evidence type="ECO:0000256" key="1">
    <source>
        <dbReference type="SAM" id="Phobius"/>
    </source>
</evidence>
<sequence length="184" mass="20374">MKKNRIVSDLTLISLFYVALGVILLGWPELSSRIICYAFGGVLTVSGILRIIRYFLRDQFDGMIRKDFCFGLVLAAGGLFLILRPDTVVSFLPFVFGLLLVAGCAEKLQTAADLRRIGMPLWYVPLIMGGVSLVLGIILLCQPFGSAMILTRFIGVSIIVEGVENLAALPIFDRKLQDHYSDRM</sequence>
<feature type="transmembrane region" description="Helical" evidence="1">
    <location>
        <begin position="7"/>
        <end position="28"/>
    </location>
</feature>
<evidence type="ECO:0000313" key="3">
    <source>
        <dbReference type="Proteomes" id="UP000824242"/>
    </source>
</evidence>
<reference evidence="2" key="1">
    <citation type="submission" date="2020-10" db="EMBL/GenBank/DDBJ databases">
        <authorList>
            <person name="Gilroy R."/>
        </authorList>
    </citation>
    <scope>NUCLEOTIDE SEQUENCE</scope>
    <source>
        <strain evidence="2">ChiSxjej1B13-7958</strain>
    </source>
</reference>
<keyword evidence="1" id="KW-0812">Transmembrane</keyword>
<organism evidence="2 3">
    <name type="scientific">Candidatus Caccousia avicola</name>
    <dbReference type="NCBI Taxonomy" id="2840721"/>
    <lineage>
        <taxon>Bacteria</taxon>
        <taxon>Bacillati</taxon>
        <taxon>Bacillota</taxon>
        <taxon>Clostridia</taxon>
        <taxon>Eubacteriales</taxon>
        <taxon>Oscillospiraceae</taxon>
        <taxon>Oscillospiraceae incertae sedis</taxon>
        <taxon>Candidatus Caccousia</taxon>
    </lineage>
</organism>